<keyword evidence="8 12" id="KW-0798">TonB box</keyword>
<keyword evidence="4" id="KW-0410">Iron transport</keyword>
<evidence type="ECO:0000259" key="14">
    <source>
        <dbReference type="Pfam" id="PF00593"/>
    </source>
</evidence>
<dbReference type="GO" id="GO:0006826">
    <property type="term" value="P:iron ion transport"/>
    <property type="evidence" value="ECO:0007669"/>
    <property type="project" value="UniProtKB-KW"/>
</dbReference>
<evidence type="ECO:0000259" key="15">
    <source>
        <dbReference type="Pfam" id="PF07715"/>
    </source>
</evidence>
<evidence type="ECO:0000256" key="13">
    <source>
        <dbReference type="SAM" id="SignalP"/>
    </source>
</evidence>
<evidence type="ECO:0000256" key="5">
    <source>
        <dbReference type="ARBA" id="ARBA00022692"/>
    </source>
</evidence>
<reference evidence="16 17" key="1">
    <citation type="journal article" date="2014" name="Antonie Van Leeuwenhoek">
        <title>Hyphomonas beringensis sp. nov. and Hyphomonas chukchiensis sp. nov., isolated from surface seawater of the Bering Sea and Chukchi Sea.</title>
        <authorList>
            <person name="Li C."/>
            <person name="Lai Q."/>
            <person name="Li G."/>
            <person name="Dong C."/>
            <person name="Wang J."/>
            <person name="Liao Y."/>
            <person name="Shao Z."/>
        </authorList>
    </citation>
    <scope>NUCLEOTIDE SEQUENCE [LARGE SCALE GENOMIC DNA]</scope>
    <source>
        <strain evidence="16 17">VP2</strain>
    </source>
</reference>
<keyword evidence="3 11" id="KW-1134">Transmembrane beta strand</keyword>
<dbReference type="AlphaFoldDB" id="A0A059FGT6"/>
<dbReference type="OrthoDB" id="7313036at2"/>
<keyword evidence="6" id="KW-0408">Iron</keyword>
<evidence type="ECO:0000256" key="11">
    <source>
        <dbReference type="PROSITE-ProRule" id="PRU01360"/>
    </source>
</evidence>
<dbReference type="STRING" id="1280952.HJA_06292"/>
<evidence type="ECO:0000256" key="8">
    <source>
        <dbReference type="ARBA" id="ARBA00023077"/>
    </source>
</evidence>
<dbReference type="PROSITE" id="PS52016">
    <property type="entry name" value="TONB_DEPENDENT_REC_3"/>
    <property type="match status" value="1"/>
</dbReference>
<keyword evidence="16" id="KW-0675">Receptor</keyword>
<dbReference type="InterPro" id="IPR000531">
    <property type="entry name" value="Beta-barrel_TonB"/>
</dbReference>
<feature type="signal peptide" evidence="13">
    <location>
        <begin position="1"/>
        <end position="27"/>
    </location>
</feature>
<keyword evidence="9 11" id="KW-0472">Membrane</keyword>
<dbReference type="InterPro" id="IPR012910">
    <property type="entry name" value="Plug_dom"/>
</dbReference>
<dbReference type="PANTHER" id="PTHR32552">
    <property type="entry name" value="FERRICHROME IRON RECEPTOR-RELATED"/>
    <property type="match status" value="1"/>
</dbReference>
<keyword evidence="5 11" id="KW-0812">Transmembrane</keyword>
<evidence type="ECO:0000256" key="7">
    <source>
        <dbReference type="ARBA" id="ARBA00023065"/>
    </source>
</evidence>
<keyword evidence="13" id="KW-0732">Signal</keyword>
<keyword evidence="10 11" id="KW-0998">Cell outer membrane</keyword>
<evidence type="ECO:0000256" key="4">
    <source>
        <dbReference type="ARBA" id="ARBA00022496"/>
    </source>
</evidence>
<dbReference type="Pfam" id="PF00593">
    <property type="entry name" value="TonB_dep_Rec_b-barrel"/>
    <property type="match status" value="1"/>
</dbReference>
<evidence type="ECO:0000256" key="6">
    <source>
        <dbReference type="ARBA" id="ARBA00023004"/>
    </source>
</evidence>
<keyword evidence="7" id="KW-0406">Ion transport</keyword>
<feature type="domain" description="TonB-dependent receptor plug" evidence="15">
    <location>
        <begin position="54"/>
        <end position="162"/>
    </location>
</feature>
<evidence type="ECO:0000256" key="2">
    <source>
        <dbReference type="ARBA" id="ARBA00022448"/>
    </source>
</evidence>
<dbReference type="eggNOG" id="COG4771">
    <property type="taxonomic scope" value="Bacteria"/>
</dbReference>
<evidence type="ECO:0000256" key="3">
    <source>
        <dbReference type="ARBA" id="ARBA00022452"/>
    </source>
</evidence>
<comment type="similarity">
    <text evidence="11 12">Belongs to the TonB-dependent receptor family.</text>
</comment>
<organism evidence="16 17">
    <name type="scientific">Hyphomonas jannaschiana VP2</name>
    <dbReference type="NCBI Taxonomy" id="1280952"/>
    <lineage>
        <taxon>Bacteria</taxon>
        <taxon>Pseudomonadati</taxon>
        <taxon>Pseudomonadota</taxon>
        <taxon>Alphaproteobacteria</taxon>
        <taxon>Hyphomonadales</taxon>
        <taxon>Hyphomonadaceae</taxon>
        <taxon>Hyphomonas</taxon>
    </lineage>
</organism>
<dbReference type="RefSeq" id="WP_035579552.1">
    <property type="nucleotide sequence ID" value="NZ_ARYJ01000003.1"/>
</dbReference>
<dbReference type="GO" id="GO:0009279">
    <property type="term" value="C:cell outer membrane"/>
    <property type="evidence" value="ECO:0007669"/>
    <property type="project" value="UniProtKB-SubCell"/>
</dbReference>
<name>A0A059FGT6_9PROT</name>
<evidence type="ECO:0000256" key="9">
    <source>
        <dbReference type="ARBA" id="ARBA00023136"/>
    </source>
</evidence>
<dbReference type="SUPFAM" id="SSF56935">
    <property type="entry name" value="Porins"/>
    <property type="match status" value="1"/>
</dbReference>
<comment type="subcellular location">
    <subcellularLocation>
        <location evidence="1 11">Cell outer membrane</location>
        <topology evidence="1 11">Multi-pass membrane protein</topology>
    </subcellularLocation>
</comment>
<dbReference type="CDD" id="cd01347">
    <property type="entry name" value="ligand_gated_channel"/>
    <property type="match status" value="1"/>
</dbReference>
<dbReference type="PANTHER" id="PTHR32552:SF81">
    <property type="entry name" value="TONB-DEPENDENT OUTER MEMBRANE RECEPTOR"/>
    <property type="match status" value="1"/>
</dbReference>
<sequence length="776" mass="84731">MKKIDRLPLVVGLASTIALSAAAPAVAQEAEQADTRSRVLQTVEVTAERREASQQDVPVTVTSVDARMLTEGDYRTSEDLAQQVPGLQIKSSFSASNPTIFIRGVGINDFNPANSGAIGVMIDDMFYNSTTGQLFQLFDLDRVEVLKGPQGTLYGRNTTGGVLSVHTKKPGFEQGGYINATAGRFNQLDLEGAVTLPVSDKLAFRISGVSNSRDGTRDISFPDGTSAKKNDVDFQAGRLQMLLEPTSDLSILGKLEYGKSSATSRSYESQGLINFATGEYGLTDYNGVCGGRGAAVCADAFGYTDDADPYSGAENLKDTPEEVEAFTASLQVEWDLGNWALTSVTGYLDTDREAILEVDASPNRLVEEYIKDGSEQFSQELRLASEWDGPMSLILGAFYLQDELNGQDSFEILADANPTPDAPYFDAANFILRTDRFYTQKTDTFALFAQSDYELTDRLTATLGARFTWEERTLDHVAYAGPVNAVPLDGDMPVYATLLDTSFFETNKLSFEEPTFRAALSYDVSDDVMLFGSVSRGFKSGGFNTGATSDPIEASVVDPEKLMAYEAGIKSEWFDRTLRANAAAFYYDYSDLQVFGLAPGAVPTQTLFNAKEAEIKGFEFDVTSVPLAGLELALAATYLDAEYTDFVTPIGQEFSSNTMVAAPEWSLVARGRYETGPIWGDLGLVASADASYTGDQYFDTQNTDRIGQNAYWIANARLALQPDDARWELAAFVKNMTDEEYLVDAFDVADFGFDELVYGDPRTYGVSLTYRFGAER</sequence>
<keyword evidence="2 11" id="KW-0813">Transport</keyword>
<comment type="caution">
    <text evidence="16">The sequence shown here is derived from an EMBL/GenBank/DDBJ whole genome shotgun (WGS) entry which is preliminary data.</text>
</comment>
<evidence type="ECO:0000256" key="12">
    <source>
        <dbReference type="RuleBase" id="RU003357"/>
    </source>
</evidence>
<dbReference type="PATRIC" id="fig|1280952.3.peg.1249"/>
<gene>
    <name evidence="16" type="ORF">HJA_06292</name>
</gene>
<dbReference type="InterPro" id="IPR039426">
    <property type="entry name" value="TonB-dep_rcpt-like"/>
</dbReference>
<feature type="domain" description="TonB-dependent receptor-like beta-barrel" evidence="14">
    <location>
        <begin position="275"/>
        <end position="735"/>
    </location>
</feature>
<dbReference type="EMBL" id="ARYJ01000003">
    <property type="protein sequence ID" value="KCZ89839.1"/>
    <property type="molecule type" value="Genomic_DNA"/>
</dbReference>
<dbReference type="Gene3D" id="2.40.170.20">
    <property type="entry name" value="TonB-dependent receptor, beta-barrel domain"/>
    <property type="match status" value="1"/>
</dbReference>
<dbReference type="InterPro" id="IPR036942">
    <property type="entry name" value="Beta-barrel_TonB_sf"/>
</dbReference>
<evidence type="ECO:0000313" key="16">
    <source>
        <dbReference type="EMBL" id="KCZ89839.1"/>
    </source>
</evidence>
<dbReference type="Pfam" id="PF07715">
    <property type="entry name" value="Plug"/>
    <property type="match status" value="1"/>
</dbReference>
<feature type="chain" id="PRO_5001572354" evidence="13">
    <location>
        <begin position="28"/>
        <end position="776"/>
    </location>
</feature>
<evidence type="ECO:0000256" key="10">
    <source>
        <dbReference type="ARBA" id="ARBA00023237"/>
    </source>
</evidence>
<proteinExistence type="inferred from homology"/>
<dbReference type="Proteomes" id="UP000024816">
    <property type="component" value="Unassembled WGS sequence"/>
</dbReference>
<protein>
    <submittedName>
        <fullName evidence="16">TonB-dependent receptor</fullName>
    </submittedName>
</protein>
<evidence type="ECO:0000313" key="17">
    <source>
        <dbReference type="Proteomes" id="UP000024816"/>
    </source>
</evidence>
<evidence type="ECO:0000256" key="1">
    <source>
        <dbReference type="ARBA" id="ARBA00004571"/>
    </source>
</evidence>
<accession>A0A059FGT6</accession>
<keyword evidence="17" id="KW-1185">Reference proteome</keyword>